<keyword evidence="1" id="KW-1133">Transmembrane helix</keyword>
<accession>A0A2V3TRR0</accession>
<proteinExistence type="predicted"/>
<keyword evidence="1" id="KW-0812">Transmembrane</keyword>
<dbReference type="EMBL" id="QJJK01000020">
    <property type="protein sequence ID" value="PXW51360.1"/>
    <property type="molecule type" value="Genomic_DNA"/>
</dbReference>
<gene>
    <name evidence="2" type="ORF">C7450_12042</name>
</gene>
<evidence type="ECO:0000256" key="1">
    <source>
        <dbReference type="SAM" id="Phobius"/>
    </source>
</evidence>
<dbReference type="AlphaFoldDB" id="A0A2V3TRR0"/>
<feature type="transmembrane region" description="Helical" evidence="1">
    <location>
        <begin position="7"/>
        <end position="29"/>
    </location>
</feature>
<dbReference type="OrthoDB" id="7679120at2"/>
<reference evidence="2 3" key="1">
    <citation type="submission" date="2018-05" db="EMBL/GenBank/DDBJ databases">
        <title>Genomic Encyclopedia of Type Strains, Phase IV (KMG-IV): sequencing the most valuable type-strain genomes for metagenomic binning, comparative biology and taxonomic classification.</title>
        <authorList>
            <person name="Goeker M."/>
        </authorList>
    </citation>
    <scope>NUCLEOTIDE SEQUENCE [LARGE SCALE GENOMIC DNA]</scope>
    <source>
        <strain evidence="2 3">DSM 6462</strain>
    </source>
</reference>
<evidence type="ECO:0000313" key="2">
    <source>
        <dbReference type="EMBL" id="PXW51360.1"/>
    </source>
</evidence>
<keyword evidence="3" id="KW-1185">Reference proteome</keyword>
<comment type="caution">
    <text evidence="2">The sequence shown here is derived from an EMBL/GenBank/DDBJ whole genome shotgun (WGS) entry which is preliminary data.</text>
</comment>
<evidence type="ECO:0000313" key="3">
    <source>
        <dbReference type="Proteomes" id="UP000248021"/>
    </source>
</evidence>
<sequence length="106" mass="11428">MRALLRFIGFVILTGGFVAFVIDGARGIANSEFASTPLANTLQAALPSLFPQFLPWMGTHLPEAVQRAVVDNVLTLPTSAVGAILGVLLLWLGRRPADPFLFKPLR</sequence>
<protein>
    <submittedName>
        <fullName evidence="2">Uncharacterized protein</fullName>
    </submittedName>
</protein>
<keyword evidence="1" id="KW-0472">Membrane</keyword>
<name>A0A2V3TRR0_9HYPH</name>
<dbReference type="Proteomes" id="UP000248021">
    <property type="component" value="Unassembled WGS sequence"/>
</dbReference>
<dbReference type="RefSeq" id="WP_110378381.1">
    <property type="nucleotide sequence ID" value="NZ_CAKNFM010000006.1"/>
</dbReference>
<feature type="transmembrane region" description="Helical" evidence="1">
    <location>
        <begin position="74"/>
        <end position="93"/>
    </location>
</feature>
<organism evidence="2 3">
    <name type="scientific">Chelatococcus asaccharovorans</name>
    <dbReference type="NCBI Taxonomy" id="28210"/>
    <lineage>
        <taxon>Bacteria</taxon>
        <taxon>Pseudomonadati</taxon>
        <taxon>Pseudomonadota</taxon>
        <taxon>Alphaproteobacteria</taxon>
        <taxon>Hyphomicrobiales</taxon>
        <taxon>Chelatococcaceae</taxon>
        <taxon>Chelatococcus</taxon>
    </lineage>
</organism>